<dbReference type="InterPro" id="IPR035965">
    <property type="entry name" value="PAS-like_dom_sf"/>
</dbReference>
<evidence type="ECO:0000256" key="4">
    <source>
        <dbReference type="ARBA" id="ARBA00022475"/>
    </source>
</evidence>
<dbReference type="PRINTS" id="PR00344">
    <property type="entry name" value="BCTRLSENSOR"/>
</dbReference>
<dbReference type="Pfam" id="PF01590">
    <property type="entry name" value="GAF"/>
    <property type="match status" value="1"/>
</dbReference>
<reference evidence="23" key="1">
    <citation type="submission" date="2021-10" db="EMBL/GenBank/DDBJ databases">
        <title>Roseicella aerolatum sp. nov., isolated from aerosols of e-waste dismantling site.</title>
        <authorList>
            <person name="Qin T."/>
        </authorList>
    </citation>
    <scope>NUCLEOTIDE SEQUENCE</scope>
    <source>
        <strain evidence="23">GB24</strain>
    </source>
</reference>
<dbReference type="InterPro" id="IPR004358">
    <property type="entry name" value="Sig_transdc_His_kin-like_C"/>
</dbReference>
<evidence type="ECO:0000256" key="10">
    <source>
        <dbReference type="ARBA" id="ARBA00022840"/>
    </source>
</evidence>
<comment type="subcellular location">
    <subcellularLocation>
        <location evidence="2">Cell membrane</location>
        <topology evidence="2">Multi-pass membrane protein</topology>
    </subcellularLocation>
</comment>
<dbReference type="SUPFAM" id="SSF47226">
    <property type="entry name" value="Histidine-containing phosphotransfer domain, HPT domain"/>
    <property type="match status" value="1"/>
</dbReference>
<feature type="coiled-coil region" evidence="18">
    <location>
        <begin position="170"/>
        <end position="211"/>
    </location>
</feature>
<feature type="domain" description="Response regulatory" evidence="21">
    <location>
        <begin position="736"/>
        <end position="853"/>
    </location>
</feature>
<evidence type="ECO:0000256" key="19">
    <source>
        <dbReference type="SAM" id="MobiDB-lite"/>
    </source>
</evidence>
<evidence type="ECO:0000256" key="9">
    <source>
        <dbReference type="ARBA" id="ARBA00022777"/>
    </source>
</evidence>
<dbReference type="InterPro" id="IPR036890">
    <property type="entry name" value="HATPase_C_sf"/>
</dbReference>
<dbReference type="GO" id="GO:0005524">
    <property type="term" value="F:ATP binding"/>
    <property type="evidence" value="ECO:0007669"/>
    <property type="project" value="UniProtKB-KW"/>
</dbReference>
<dbReference type="FunFam" id="1.10.287.130:FF:000002">
    <property type="entry name" value="Two-component osmosensing histidine kinase"/>
    <property type="match status" value="1"/>
</dbReference>
<comment type="subunit">
    <text evidence="14">At low DSF concentrations, interacts with RpfF.</text>
</comment>
<dbReference type="Proteomes" id="UP001139311">
    <property type="component" value="Unassembled WGS sequence"/>
</dbReference>
<keyword evidence="10" id="KW-0067">ATP-binding</keyword>
<dbReference type="Pfam" id="PF00072">
    <property type="entry name" value="Response_reg"/>
    <property type="match status" value="2"/>
</dbReference>
<dbReference type="SMART" id="SM00388">
    <property type="entry name" value="HisKA"/>
    <property type="match status" value="1"/>
</dbReference>
<dbReference type="SMART" id="SM00065">
    <property type="entry name" value="GAF"/>
    <property type="match status" value="1"/>
</dbReference>
<evidence type="ECO:0000313" key="24">
    <source>
        <dbReference type="Proteomes" id="UP001139311"/>
    </source>
</evidence>
<keyword evidence="5 17" id="KW-0597">Phosphoprotein</keyword>
<proteinExistence type="predicted"/>
<evidence type="ECO:0000256" key="17">
    <source>
        <dbReference type="PROSITE-ProRule" id="PRU00169"/>
    </source>
</evidence>
<evidence type="ECO:0000259" key="21">
    <source>
        <dbReference type="PROSITE" id="PS50110"/>
    </source>
</evidence>
<dbReference type="Gene3D" id="3.40.50.2300">
    <property type="match status" value="2"/>
</dbReference>
<comment type="catalytic activity">
    <reaction evidence="1">
        <text>ATP + protein L-histidine = ADP + protein N-phospho-L-histidine.</text>
        <dbReference type="EC" id="2.7.13.3"/>
    </reaction>
</comment>
<keyword evidence="24" id="KW-1185">Reference proteome</keyword>
<dbReference type="PANTHER" id="PTHR45339:SF1">
    <property type="entry name" value="HYBRID SIGNAL TRANSDUCTION HISTIDINE KINASE J"/>
    <property type="match status" value="1"/>
</dbReference>
<dbReference type="Gene3D" id="3.30.450.40">
    <property type="match status" value="1"/>
</dbReference>
<dbReference type="CDD" id="cd16922">
    <property type="entry name" value="HATPase_EvgS-ArcB-TorS-like"/>
    <property type="match status" value="1"/>
</dbReference>
<dbReference type="RefSeq" id="WP_226605971.1">
    <property type="nucleotide sequence ID" value="NZ_JAJAQI010000007.1"/>
</dbReference>
<dbReference type="SUPFAM" id="SSF52172">
    <property type="entry name" value="CheY-like"/>
    <property type="match status" value="2"/>
</dbReference>
<feature type="compositionally biased region" description="Low complexity" evidence="19">
    <location>
        <begin position="862"/>
        <end position="877"/>
    </location>
</feature>
<gene>
    <name evidence="23" type="ORF">LHA35_06390</name>
</gene>
<feature type="domain" description="HPt" evidence="22">
    <location>
        <begin position="893"/>
        <end position="992"/>
    </location>
</feature>
<keyword evidence="4" id="KW-1003">Cell membrane</keyword>
<dbReference type="SUPFAM" id="SSF55874">
    <property type="entry name" value="ATPase domain of HSP90 chaperone/DNA topoisomerase II/histidine kinase"/>
    <property type="match status" value="1"/>
</dbReference>
<evidence type="ECO:0000256" key="1">
    <source>
        <dbReference type="ARBA" id="ARBA00000085"/>
    </source>
</evidence>
<dbReference type="InterPro" id="IPR001789">
    <property type="entry name" value="Sig_transdc_resp-reg_receiver"/>
</dbReference>
<dbReference type="Pfam" id="PF12860">
    <property type="entry name" value="PAS_7"/>
    <property type="match status" value="1"/>
</dbReference>
<keyword evidence="9" id="KW-0418">Kinase</keyword>
<evidence type="ECO:0000256" key="7">
    <source>
        <dbReference type="ARBA" id="ARBA00022692"/>
    </source>
</evidence>
<name>A0A9X1ICV2_9PROT</name>
<keyword evidence="8" id="KW-0547">Nucleotide-binding</keyword>
<dbReference type="EC" id="2.7.13.3" evidence="3"/>
<keyword evidence="7" id="KW-0812">Transmembrane</keyword>
<dbReference type="InterPro" id="IPR003594">
    <property type="entry name" value="HATPase_dom"/>
</dbReference>
<dbReference type="CDD" id="cd17546">
    <property type="entry name" value="REC_hyHK_CKI1_RcsC-like"/>
    <property type="match status" value="1"/>
</dbReference>
<keyword evidence="11" id="KW-1133">Transmembrane helix</keyword>
<evidence type="ECO:0000256" key="5">
    <source>
        <dbReference type="ARBA" id="ARBA00022553"/>
    </source>
</evidence>
<dbReference type="Pfam" id="PF01627">
    <property type="entry name" value="Hpt"/>
    <property type="match status" value="1"/>
</dbReference>
<dbReference type="InterPro" id="IPR036641">
    <property type="entry name" value="HPT_dom_sf"/>
</dbReference>
<evidence type="ECO:0000256" key="6">
    <source>
        <dbReference type="ARBA" id="ARBA00022679"/>
    </source>
</evidence>
<keyword evidence="13" id="KW-0472">Membrane</keyword>
<dbReference type="InterPro" id="IPR011006">
    <property type="entry name" value="CheY-like_superfamily"/>
</dbReference>
<feature type="region of interest" description="Disordered" evidence="19">
    <location>
        <begin position="856"/>
        <end position="877"/>
    </location>
</feature>
<dbReference type="SUPFAM" id="SSF55785">
    <property type="entry name" value="PYP-like sensor domain (PAS domain)"/>
    <property type="match status" value="1"/>
</dbReference>
<dbReference type="InterPro" id="IPR003018">
    <property type="entry name" value="GAF"/>
</dbReference>
<dbReference type="Gene3D" id="1.10.287.130">
    <property type="match status" value="1"/>
</dbReference>
<dbReference type="Pfam" id="PF00512">
    <property type="entry name" value="HisKA"/>
    <property type="match status" value="1"/>
</dbReference>
<evidence type="ECO:0000313" key="23">
    <source>
        <dbReference type="EMBL" id="MCB4821358.1"/>
    </source>
</evidence>
<dbReference type="SUPFAM" id="SSF47384">
    <property type="entry name" value="Homodimeric domain of signal transducing histidine kinase"/>
    <property type="match status" value="1"/>
</dbReference>
<dbReference type="AlphaFoldDB" id="A0A9X1ICV2"/>
<dbReference type="SMART" id="SM00387">
    <property type="entry name" value="HATPase_c"/>
    <property type="match status" value="1"/>
</dbReference>
<keyword evidence="6" id="KW-0808">Transferase</keyword>
<evidence type="ECO:0000259" key="20">
    <source>
        <dbReference type="PROSITE" id="PS50109"/>
    </source>
</evidence>
<evidence type="ECO:0000256" key="3">
    <source>
        <dbReference type="ARBA" id="ARBA00012438"/>
    </source>
</evidence>
<evidence type="ECO:0000256" key="13">
    <source>
        <dbReference type="ARBA" id="ARBA00023136"/>
    </source>
</evidence>
<dbReference type="GO" id="GO:0000155">
    <property type="term" value="F:phosphorelay sensor kinase activity"/>
    <property type="evidence" value="ECO:0007669"/>
    <property type="project" value="InterPro"/>
</dbReference>
<evidence type="ECO:0000256" key="2">
    <source>
        <dbReference type="ARBA" id="ARBA00004651"/>
    </source>
</evidence>
<dbReference type="PANTHER" id="PTHR45339">
    <property type="entry name" value="HYBRID SIGNAL TRANSDUCTION HISTIDINE KINASE J"/>
    <property type="match status" value="1"/>
</dbReference>
<dbReference type="InterPro" id="IPR005467">
    <property type="entry name" value="His_kinase_dom"/>
</dbReference>
<keyword evidence="18" id="KW-0175">Coiled coil</keyword>
<feature type="domain" description="Response regulatory" evidence="21">
    <location>
        <begin position="586"/>
        <end position="707"/>
    </location>
</feature>
<organism evidence="23 24">
    <name type="scientific">Roseicella aerolata</name>
    <dbReference type="NCBI Taxonomy" id="2883479"/>
    <lineage>
        <taxon>Bacteria</taxon>
        <taxon>Pseudomonadati</taxon>
        <taxon>Pseudomonadota</taxon>
        <taxon>Alphaproteobacteria</taxon>
        <taxon>Acetobacterales</taxon>
        <taxon>Roseomonadaceae</taxon>
        <taxon>Roseicella</taxon>
    </lineage>
</organism>
<evidence type="ECO:0000256" key="16">
    <source>
        <dbReference type="PROSITE-ProRule" id="PRU00110"/>
    </source>
</evidence>
<dbReference type="SMART" id="SM00448">
    <property type="entry name" value="REC"/>
    <property type="match status" value="2"/>
</dbReference>
<dbReference type="InterPro" id="IPR003661">
    <property type="entry name" value="HisK_dim/P_dom"/>
</dbReference>
<evidence type="ECO:0000256" key="12">
    <source>
        <dbReference type="ARBA" id="ARBA00023012"/>
    </source>
</evidence>
<protein>
    <recommendedName>
        <fullName evidence="15">Sensory/regulatory protein RpfC</fullName>
        <ecNumber evidence="3">2.7.13.3</ecNumber>
    </recommendedName>
</protein>
<feature type="modified residue" description="4-aspartylphosphate" evidence="17">
    <location>
        <position position="640"/>
    </location>
</feature>
<dbReference type="Gene3D" id="1.20.120.160">
    <property type="entry name" value="HPT domain"/>
    <property type="match status" value="1"/>
</dbReference>
<dbReference type="Gene3D" id="3.30.450.20">
    <property type="entry name" value="PAS domain"/>
    <property type="match status" value="1"/>
</dbReference>
<dbReference type="PROSITE" id="PS50109">
    <property type="entry name" value="HIS_KIN"/>
    <property type="match status" value="1"/>
</dbReference>
<dbReference type="EMBL" id="JAJAQI010000007">
    <property type="protein sequence ID" value="MCB4821358.1"/>
    <property type="molecule type" value="Genomic_DNA"/>
</dbReference>
<dbReference type="PROSITE" id="PS50894">
    <property type="entry name" value="HPT"/>
    <property type="match status" value="1"/>
</dbReference>
<dbReference type="Gene3D" id="3.30.565.10">
    <property type="entry name" value="Histidine kinase-like ATPase, C-terminal domain"/>
    <property type="match status" value="1"/>
</dbReference>
<comment type="caution">
    <text evidence="23">The sequence shown here is derived from an EMBL/GenBank/DDBJ whole genome shotgun (WGS) entry which is preliminary data.</text>
</comment>
<evidence type="ECO:0000256" key="18">
    <source>
        <dbReference type="SAM" id="Coils"/>
    </source>
</evidence>
<keyword evidence="12" id="KW-0902">Two-component regulatory system</keyword>
<dbReference type="InterPro" id="IPR036097">
    <property type="entry name" value="HisK_dim/P_sf"/>
</dbReference>
<evidence type="ECO:0000256" key="8">
    <source>
        <dbReference type="ARBA" id="ARBA00022741"/>
    </source>
</evidence>
<dbReference type="CDD" id="cd00082">
    <property type="entry name" value="HisKA"/>
    <property type="match status" value="1"/>
</dbReference>
<dbReference type="GO" id="GO:0005886">
    <property type="term" value="C:plasma membrane"/>
    <property type="evidence" value="ECO:0007669"/>
    <property type="project" value="UniProtKB-SubCell"/>
</dbReference>
<feature type="modified residue" description="Phosphohistidine" evidence="16">
    <location>
        <position position="932"/>
    </location>
</feature>
<dbReference type="InterPro" id="IPR029016">
    <property type="entry name" value="GAF-like_dom_sf"/>
</dbReference>
<dbReference type="SUPFAM" id="SSF55781">
    <property type="entry name" value="GAF domain-like"/>
    <property type="match status" value="1"/>
</dbReference>
<accession>A0A9X1ICV2</accession>
<dbReference type="Pfam" id="PF02518">
    <property type="entry name" value="HATPase_c"/>
    <property type="match status" value="1"/>
</dbReference>
<dbReference type="PROSITE" id="PS50110">
    <property type="entry name" value="RESPONSE_REGULATORY"/>
    <property type="match status" value="2"/>
</dbReference>
<feature type="domain" description="Histidine kinase" evidence="20">
    <location>
        <begin position="346"/>
        <end position="567"/>
    </location>
</feature>
<evidence type="ECO:0000256" key="11">
    <source>
        <dbReference type="ARBA" id="ARBA00022989"/>
    </source>
</evidence>
<feature type="modified residue" description="4-aspartylphosphate" evidence="17">
    <location>
        <position position="785"/>
    </location>
</feature>
<dbReference type="InterPro" id="IPR008207">
    <property type="entry name" value="Sig_transdc_His_kin_Hpt_dom"/>
</dbReference>
<evidence type="ECO:0000256" key="15">
    <source>
        <dbReference type="ARBA" id="ARBA00068150"/>
    </source>
</evidence>
<sequence>MPLSDPPRHPGPAPIPGGEAERLAALHELDILDTPPESAFDRIVDLAVDIFHVPVALISLVDSGRQWFKAKRGWDIEETARDVAFCAHAILTDGVCLVPDALHDERFRANPFVGQGPRIRFYAGAPLRTAEGHRIGTLCIIDTRPRDDFGEVGRAILERLAALVMDEFELRKARVRLREKRGRLERQAAELAAASAEAERARYRLQELIEHLPVGVVLTNPDLTVAASNAACLGRLLGLPPARLASGAPLESFLRLLAERSASGPDDVEATIAAYLDPIRQKQALHIETVLADGRRLESRGRPLGDGSAAMVLIDVTEARERERELVAAREEAVAANQTKSEFLANMSHEIRTPMNGIIGMNALLLDTSLSEEQRHYATAMRDSAEILLAVINDILDEARLEAGKIELVQADFDLEELVHGVLEILAPRAAEKSIEIGAFIHPGLPARLCGDAMRLRQVLMNLVGNAVKFTERGSVEVTVSTGPAPPDRIGLPFEVRDTGIGLRAGDRERLFEKFTQADSSITRRFGGTGLGLAIARGLVTLMGGQIGAEGEAGKGCTFWFTVALQPATTEAMSSEGVRAALKGLRVLVVDDAEMNRRLLRRQLERAGVAVTEAEDAFAGFAALERAWHRGEPFDLAILDQMMPGMPGEALAERIRRDERLGETRLVLLSSLGAPSRDDRAGRAGFDAMLTKPTRPQTLMEALARLFDRATQRGPVATPMLPPPPLRQAPGVGTRRVLLAEDNKVNQTLVVSLLRKGGIEVEVAENGEEAVRAAARGRYGLVLMDVQMPVLDGLEATRSIRALPGAAGRVPIMAMTAHAMQGDRDRCIAAGMDDYVSKPIDPEVFLATVERLLAGPGGGDSGATPAEGPDGPGAAEPPLVEERRLDALRATLLPQDFPDLLSSWLSGTEKALGQAIGLVEARDWARLGRLAHGLVGSAGVFGALRLEQAARRAEEACGEAAENGPMRPGEAERAAAVLLAVGQNTIGAMRARRDAPQRHAASG</sequence>
<dbReference type="FunFam" id="3.30.565.10:FF:000010">
    <property type="entry name" value="Sensor histidine kinase RcsC"/>
    <property type="match status" value="1"/>
</dbReference>
<evidence type="ECO:0000256" key="14">
    <source>
        <dbReference type="ARBA" id="ARBA00064003"/>
    </source>
</evidence>
<evidence type="ECO:0000259" key="22">
    <source>
        <dbReference type="PROSITE" id="PS50894"/>
    </source>
</evidence>